<name>A0AAD9IYC0_9ANNE</name>
<dbReference type="PANTHER" id="PTHR47501">
    <property type="entry name" value="TRANSPOSASE-RELATED"/>
    <property type="match status" value="1"/>
</dbReference>
<dbReference type="EMBL" id="JAODUP010000941">
    <property type="protein sequence ID" value="KAK2142545.1"/>
    <property type="molecule type" value="Genomic_DNA"/>
</dbReference>
<evidence type="ECO:0000313" key="1">
    <source>
        <dbReference type="EMBL" id="KAK2142545.1"/>
    </source>
</evidence>
<dbReference type="Proteomes" id="UP001208570">
    <property type="component" value="Unassembled WGS sequence"/>
</dbReference>
<dbReference type="AlphaFoldDB" id="A0AAD9IYC0"/>
<dbReference type="SUPFAM" id="SSF53098">
    <property type="entry name" value="Ribonuclease H-like"/>
    <property type="match status" value="1"/>
</dbReference>
<gene>
    <name evidence="1" type="ORF">LSH36_940g00034</name>
</gene>
<protein>
    <recommendedName>
        <fullName evidence="3">Transposase</fullName>
    </recommendedName>
</protein>
<evidence type="ECO:0000313" key="2">
    <source>
        <dbReference type="Proteomes" id="UP001208570"/>
    </source>
</evidence>
<comment type="caution">
    <text evidence="1">The sequence shown here is derived from an EMBL/GenBank/DDBJ whole genome shotgun (WGS) entry which is preliminary data.</text>
</comment>
<dbReference type="InterPro" id="IPR012337">
    <property type="entry name" value="RNaseH-like_sf"/>
</dbReference>
<reference evidence="1" key="1">
    <citation type="journal article" date="2023" name="Mol. Biol. Evol.">
        <title>Third-Generation Sequencing Reveals the Adaptive Role of the Epigenome in Three Deep-Sea Polychaetes.</title>
        <authorList>
            <person name="Perez M."/>
            <person name="Aroh O."/>
            <person name="Sun Y."/>
            <person name="Lan Y."/>
            <person name="Juniper S.K."/>
            <person name="Young C.R."/>
            <person name="Angers B."/>
            <person name="Qian P.Y."/>
        </authorList>
    </citation>
    <scope>NUCLEOTIDE SEQUENCE</scope>
    <source>
        <strain evidence="1">P08H-3</strain>
    </source>
</reference>
<keyword evidence="2" id="KW-1185">Reference proteome</keyword>
<proteinExistence type="predicted"/>
<organism evidence="1 2">
    <name type="scientific">Paralvinella palmiformis</name>
    <dbReference type="NCBI Taxonomy" id="53620"/>
    <lineage>
        <taxon>Eukaryota</taxon>
        <taxon>Metazoa</taxon>
        <taxon>Spiralia</taxon>
        <taxon>Lophotrochozoa</taxon>
        <taxon>Annelida</taxon>
        <taxon>Polychaeta</taxon>
        <taxon>Sedentaria</taxon>
        <taxon>Canalipalpata</taxon>
        <taxon>Terebellida</taxon>
        <taxon>Terebelliformia</taxon>
        <taxon>Alvinellidae</taxon>
        <taxon>Paralvinella</taxon>
    </lineage>
</organism>
<sequence>MKSTGNFYTHMKDVETICLTIDLWSNRQMRSFMVITGYFVKDWTLSSVMLACTRFCGRHTVDYVLQQYEDTMAKYQISHKVSHIVTDSASNILKAFSFNLPGFDSSPDDEHDYKDQDNLSDEEADPAAFDHLPDHITCFM</sequence>
<evidence type="ECO:0008006" key="3">
    <source>
        <dbReference type="Google" id="ProtNLM"/>
    </source>
</evidence>
<accession>A0AAD9IYC0</accession>